<evidence type="ECO:0000256" key="2">
    <source>
        <dbReference type="SAM" id="Phobius"/>
    </source>
</evidence>
<dbReference type="Proteomes" id="UP000198727">
    <property type="component" value="Unassembled WGS sequence"/>
</dbReference>
<feature type="transmembrane region" description="Helical" evidence="2">
    <location>
        <begin position="202"/>
        <end position="223"/>
    </location>
</feature>
<feature type="transmembrane region" description="Helical" evidence="2">
    <location>
        <begin position="122"/>
        <end position="140"/>
    </location>
</feature>
<sequence>MQLSGARLGAVPAPGLFVLSGMSMYLGAALAVGLFDVAAPAGVAWLRTLGAALVLLAWRRPGRAAWRGRPLLLAGAFGVVTAGMNMLFYEAIARLPLGTAVALEFAGPVAVAAVGSRGVRDIAALALVASGVICIADVRLTGSPLGLALALGAAAAWAGYILLGRRVALGGGGLDSLAVGFAVATVLLSPVAVTTGPVWSSAHLLLLGVGVLAVSSTVVPYCLDQIVLRRVGRSRFALLLALLPVTATVIGLVTLGQVPTPLEAVGTLAVVAGVALGARTRRGAGDRNDPMPEPP</sequence>
<evidence type="ECO:0000259" key="3">
    <source>
        <dbReference type="Pfam" id="PF00892"/>
    </source>
</evidence>
<evidence type="ECO:0000313" key="4">
    <source>
        <dbReference type="EMBL" id="SFQ61077.1"/>
    </source>
</evidence>
<reference evidence="5" key="1">
    <citation type="submission" date="2016-10" db="EMBL/GenBank/DDBJ databases">
        <authorList>
            <person name="Varghese N."/>
            <person name="Submissions S."/>
        </authorList>
    </citation>
    <scope>NUCLEOTIDE SEQUENCE [LARGE SCALE GENOMIC DNA]</scope>
    <source>
        <strain evidence="5">CGMCC 4.5579</strain>
    </source>
</reference>
<dbReference type="InterPro" id="IPR037185">
    <property type="entry name" value="EmrE-like"/>
</dbReference>
<feature type="transmembrane region" description="Helical" evidence="2">
    <location>
        <begin position="41"/>
        <end position="58"/>
    </location>
</feature>
<evidence type="ECO:0000256" key="1">
    <source>
        <dbReference type="ARBA" id="ARBA00007362"/>
    </source>
</evidence>
<accession>A0A1I5ZXS8</accession>
<name>A0A1I5ZXS8_9PSEU</name>
<keyword evidence="2" id="KW-0812">Transmembrane</keyword>
<dbReference type="Pfam" id="PF00892">
    <property type="entry name" value="EamA"/>
    <property type="match status" value="1"/>
</dbReference>
<keyword evidence="2" id="KW-0472">Membrane</keyword>
<keyword evidence="2" id="KW-1133">Transmembrane helix</keyword>
<feature type="transmembrane region" description="Helical" evidence="2">
    <location>
        <begin position="146"/>
        <end position="164"/>
    </location>
</feature>
<dbReference type="InterPro" id="IPR000620">
    <property type="entry name" value="EamA_dom"/>
</dbReference>
<protein>
    <submittedName>
        <fullName evidence="4">Inner membrane transporter RhtA</fullName>
    </submittedName>
</protein>
<feature type="transmembrane region" description="Helical" evidence="2">
    <location>
        <begin position="176"/>
        <end position="196"/>
    </location>
</feature>
<organism evidence="4 5">
    <name type="scientific">Amycolatopsis arida</name>
    <dbReference type="NCBI Taxonomy" id="587909"/>
    <lineage>
        <taxon>Bacteria</taxon>
        <taxon>Bacillati</taxon>
        <taxon>Actinomycetota</taxon>
        <taxon>Actinomycetes</taxon>
        <taxon>Pseudonocardiales</taxon>
        <taxon>Pseudonocardiaceae</taxon>
        <taxon>Amycolatopsis</taxon>
    </lineage>
</organism>
<proteinExistence type="inferred from homology"/>
<evidence type="ECO:0000313" key="5">
    <source>
        <dbReference type="Proteomes" id="UP000198727"/>
    </source>
</evidence>
<dbReference type="SUPFAM" id="SSF103481">
    <property type="entry name" value="Multidrug resistance efflux transporter EmrE"/>
    <property type="match status" value="1"/>
</dbReference>
<dbReference type="STRING" id="587909.SAMN05421810_110204"/>
<dbReference type="EMBL" id="FOWW01000010">
    <property type="protein sequence ID" value="SFQ61077.1"/>
    <property type="molecule type" value="Genomic_DNA"/>
</dbReference>
<feature type="transmembrane region" description="Helical" evidence="2">
    <location>
        <begin position="70"/>
        <end position="89"/>
    </location>
</feature>
<comment type="similarity">
    <text evidence="1">Belongs to the EamA transporter family.</text>
</comment>
<keyword evidence="5" id="KW-1185">Reference proteome</keyword>
<feature type="transmembrane region" description="Helical" evidence="2">
    <location>
        <begin position="95"/>
        <end position="115"/>
    </location>
</feature>
<feature type="domain" description="EamA" evidence="3">
    <location>
        <begin position="145"/>
        <end position="276"/>
    </location>
</feature>
<dbReference type="GO" id="GO:0016020">
    <property type="term" value="C:membrane"/>
    <property type="evidence" value="ECO:0007669"/>
    <property type="project" value="InterPro"/>
</dbReference>
<dbReference type="AlphaFoldDB" id="A0A1I5ZXS8"/>
<gene>
    <name evidence="4" type="ORF">SAMN05421810_110204</name>
</gene>
<feature type="transmembrane region" description="Helical" evidence="2">
    <location>
        <begin position="235"/>
        <end position="255"/>
    </location>
</feature>